<dbReference type="GO" id="GO:0015297">
    <property type="term" value="F:antiporter activity"/>
    <property type="evidence" value="ECO:0007669"/>
    <property type="project" value="UniProtKB-KW"/>
</dbReference>
<dbReference type="RefSeq" id="WP_101461498.1">
    <property type="nucleotide sequence ID" value="NZ_CP025408.1"/>
</dbReference>
<dbReference type="PANTHER" id="PTHR46157">
    <property type="entry name" value="K(+) EFFLUX ANTIPORTER 3, CHLOROPLASTIC"/>
    <property type="match status" value="1"/>
</dbReference>
<dbReference type="InterPro" id="IPR006153">
    <property type="entry name" value="Cation/H_exchanger_TM"/>
</dbReference>
<sequence>MENFLLISTIFLLTMVIAVPLSARLGLGSVLGYLIAGILIGPVLGLAGSELTELQHFAEFGVVMMLFLIGLELEPRNLWNMRRKLMGLGGAQVAGTMGLIFGIGLLAGQTWQVSLALGMILSLSSTAIVLQTLSEKSLMQTAGGRSTFAVLLTQDIAVIPMLALMPLLATHTSTPAGGDGHGEEFIGEAIMASLPGWAAAIVTLAAVAAVILLGQYLIRPIFRYVHAARLREMDTALALLIVVGIASLMTFVGLSPALGTFLAGVMLAGSEFRHELESQIEPFKGLLLGLFFITVGAGMNFDMLAANPVPILSVTAGLIAIKAGVLFTIARATGMADRDRSLFTLALAQAGEFGFVLISYAASLVILPRAMAEGFLLVIALSMLASPLLFIAYDQVAKRVGDGGEHQDADDIDDNQPIIIAGVGRFGQVINRLVTMSGFQTTVLDHDLKLIQLMRRFGFKGYFGDPTRPEILAAAGLDKAQILVAALDDPASNIKLVRYAREKRPDLRIIARARDRVVVYQLYEAGADHIVRELFDSSLRAARYVLENAGLSEYEASELEKIFYRLDRANLRELAEVWRPGLPMEQNADYIQRSQDLNKVLENALMERFAHGPSAAPINPDDDSVDQAPEHELQMPPRPGGRKVRPVTTELHGD</sequence>
<dbReference type="Gene3D" id="1.20.1530.20">
    <property type="match status" value="1"/>
</dbReference>
<dbReference type="InterPro" id="IPR038770">
    <property type="entry name" value="Na+/solute_symporter_sf"/>
</dbReference>
<keyword evidence="7" id="KW-0630">Potassium</keyword>
<keyword evidence="9" id="KW-0406">Ion transport</keyword>
<gene>
    <name evidence="14" type="ORF">CUV01_16935</name>
</gene>
<dbReference type="FunFam" id="3.40.50.720:FF:000036">
    <property type="entry name" value="Glutathione-regulated potassium-efflux system protein KefB"/>
    <property type="match status" value="1"/>
</dbReference>
<evidence type="ECO:0000256" key="2">
    <source>
        <dbReference type="ARBA" id="ARBA00005551"/>
    </source>
</evidence>
<dbReference type="Pfam" id="PF02254">
    <property type="entry name" value="TrkA_N"/>
    <property type="match status" value="1"/>
</dbReference>
<feature type="domain" description="RCK N-terminal" evidence="13">
    <location>
        <begin position="415"/>
        <end position="531"/>
    </location>
</feature>
<keyword evidence="10 12" id="KW-0472">Membrane</keyword>
<feature type="transmembrane region" description="Helical" evidence="12">
    <location>
        <begin position="189"/>
        <end position="214"/>
    </location>
</feature>
<dbReference type="InterPro" id="IPR004771">
    <property type="entry name" value="K/H_exchanger"/>
</dbReference>
<dbReference type="GO" id="GO:0005886">
    <property type="term" value="C:plasma membrane"/>
    <property type="evidence" value="ECO:0007669"/>
    <property type="project" value="TreeGrafter"/>
</dbReference>
<feature type="transmembrane region" description="Helical" evidence="12">
    <location>
        <begin position="235"/>
        <end position="252"/>
    </location>
</feature>
<evidence type="ECO:0000313" key="14">
    <source>
        <dbReference type="EMBL" id="AUH34838.1"/>
    </source>
</evidence>
<dbReference type="AlphaFoldDB" id="A0A2K9EIL3"/>
<evidence type="ECO:0000256" key="6">
    <source>
        <dbReference type="ARBA" id="ARBA00022692"/>
    </source>
</evidence>
<feature type="transmembrane region" description="Helical" evidence="12">
    <location>
        <begin position="286"/>
        <end position="305"/>
    </location>
</feature>
<feature type="transmembrane region" description="Helical" evidence="12">
    <location>
        <begin position="146"/>
        <end position="169"/>
    </location>
</feature>
<feature type="transmembrane region" description="Helical" evidence="12">
    <location>
        <begin position="6"/>
        <end position="23"/>
    </location>
</feature>
<dbReference type="EMBL" id="CP025408">
    <property type="protein sequence ID" value="AUH34838.1"/>
    <property type="molecule type" value="Genomic_DNA"/>
</dbReference>
<feature type="transmembrane region" description="Helical" evidence="12">
    <location>
        <begin position="113"/>
        <end position="134"/>
    </location>
</feature>
<proteinExistence type="inferred from homology"/>
<evidence type="ECO:0000313" key="15">
    <source>
        <dbReference type="Proteomes" id="UP000233742"/>
    </source>
</evidence>
<evidence type="ECO:0000256" key="4">
    <source>
        <dbReference type="ARBA" id="ARBA00022449"/>
    </source>
</evidence>
<feature type="transmembrane region" description="Helical" evidence="12">
    <location>
        <begin position="342"/>
        <end position="362"/>
    </location>
</feature>
<comment type="similarity">
    <text evidence="2">Belongs to the monovalent cation:proton antiporter 2 (CPA2) transporter (TC 2.A.37) family.</text>
</comment>
<feature type="transmembrane region" description="Helical" evidence="12">
    <location>
        <begin position="374"/>
        <end position="393"/>
    </location>
</feature>
<evidence type="ECO:0000256" key="1">
    <source>
        <dbReference type="ARBA" id="ARBA00004127"/>
    </source>
</evidence>
<evidence type="ECO:0000256" key="7">
    <source>
        <dbReference type="ARBA" id="ARBA00022958"/>
    </source>
</evidence>
<evidence type="ECO:0000259" key="13">
    <source>
        <dbReference type="PROSITE" id="PS51201"/>
    </source>
</evidence>
<feature type="region of interest" description="Disordered" evidence="11">
    <location>
        <begin position="612"/>
        <end position="654"/>
    </location>
</feature>
<evidence type="ECO:0000256" key="8">
    <source>
        <dbReference type="ARBA" id="ARBA00022989"/>
    </source>
</evidence>
<dbReference type="GO" id="GO:0006813">
    <property type="term" value="P:potassium ion transport"/>
    <property type="evidence" value="ECO:0007669"/>
    <property type="project" value="UniProtKB-KW"/>
</dbReference>
<feature type="transmembrane region" description="Helical" evidence="12">
    <location>
        <begin position="30"/>
        <end position="48"/>
    </location>
</feature>
<evidence type="ECO:0000256" key="9">
    <source>
        <dbReference type="ARBA" id="ARBA00023065"/>
    </source>
</evidence>
<evidence type="ECO:0000256" key="10">
    <source>
        <dbReference type="ARBA" id="ARBA00023136"/>
    </source>
</evidence>
<comment type="subcellular location">
    <subcellularLocation>
        <location evidence="1">Endomembrane system</location>
        <topology evidence="1">Multi-pass membrane protein</topology>
    </subcellularLocation>
</comment>
<dbReference type="SUPFAM" id="SSF51735">
    <property type="entry name" value="NAD(P)-binding Rossmann-fold domains"/>
    <property type="match status" value="1"/>
</dbReference>
<keyword evidence="15" id="KW-1185">Reference proteome</keyword>
<evidence type="ECO:0000256" key="5">
    <source>
        <dbReference type="ARBA" id="ARBA00022538"/>
    </source>
</evidence>
<evidence type="ECO:0000256" key="12">
    <source>
        <dbReference type="SAM" id="Phobius"/>
    </source>
</evidence>
<name>A0A2K9EIL3_9RHOB</name>
<feature type="transmembrane region" description="Helical" evidence="12">
    <location>
        <begin position="85"/>
        <end position="107"/>
    </location>
</feature>
<dbReference type="InterPro" id="IPR003148">
    <property type="entry name" value="RCK_N"/>
</dbReference>
<feature type="transmembrane region" description="Helical" evidence="12">
    <location>
        <begin position="54"/>
        <end position="73"/>
    </location>
</feature>
<protein>
    <submittedName>
        <fullName evidence="14">Potassium transporter</fullName>
    </submittedName>
</protein>
<keyword evidence="5" id="KW-0633">Potassium transport</keyword>
<keyword evidence="4" id="KW-0050">Antiport</keyword>
<dbReference type="InterPro" id="IPR036291">
    <property type="entry name" value="NAD(P)-bd_dom_sf"/>
</dbReference>
<dbReference type="OrthoDB" id="9781411at2"/>
<dbReference type="Pfam" id="PF00999">
    <property type="entry name" value="Na_H_Exchanger"/>
    <property type="match status" value="1"/>
</dbReference>
<dbReference type="PROSITE" id="PS51201">
    <property type="entry name" value="RCK_N"/>
    <property type="match status" value="1"/>
</dbReference>
<dbReference type="KEGG" id="paro:CUV01_16935"/>
<feature type="transmembrane region" description="Helical" evidence="12">
    <location>
        <begin position="311"/>
        <end position="330"/>
    </location>
</feature>
<dbReference type="Proteomes" id="UP000233742">
    <property type="component" value="Chromosome"/>
</dbReference>
<dbReference type="Gene3D" id="3.40.50.720">
    <property type="entry name" value="NAD(P)-binding Rossmann-like Domain"/>
    <property type="match status" value="1"/>
</dbReference>
<dbReference type="GO" id="GO:1902600">
    <property type="term" value="P:proton transmembrane transport"/>
    <property type="evidence" value="ECO:0007669"/>
    <property type="project" value="InterPro"/>
</dbReference>
<evidence type="ECO:0000256" key="3">
    <source>
        <dbReference type="ARBA" id="ARBA00022448"/>
    </source>
</evidence>
<dbReference type="NCBIfam" id="TIGR00932">
    <property type="entry name" value="2a37"/>
    <property type="match status" value="1"/>
</dbReference>
<dbReference type="GO" id="GO:0012505">
    <property type="term" value="C:endomembrane system"/>
    <property type="evidence" value="ECO:0007669"/>
    <property type="project" value="UniProtKB-SubCell"/>
</dbReference>
<accession>A0A2K9EIL3</accession>
<keyword evidence="3" id="KW-0813">Transport</keyword>
<reference evidence="14 15" key="1">
    <citation type="submission" date="2017-12" db="EMBL/GenBank/DDBJ databases">
        <authorList>
            <person name="Hurst M.R.H."/>
        </authorList>
    </citation>
    <scope>NUCLEOTIDE SEQUENCE [LARGE SCALE GENOMIC DNA]</scope>
    <source>
        <strain evidence="14 15">BM15</strain>
    </source>
</reference>
<dbReference type="GO" id="GO:0008324">
    <property type="term" value="F:monoatomic cation transmembrane transporter activity"/>
    <property type="evidence" value="ECO:0007669"/>
    <property type="project" value="InterPro"/>
</dbReference>
<organism evidence="14 15">
    <name type="scientific">Paracoccus tegillarcae</name>
    <dbReference type="NCBI Taxonomy" id="1529068"/>
    <lineage>
        <taxon>Bacteria</taxon>
        <taxon>Pseudomonadati</taxon>
        <taxon>Pseudomonadota</taxon>
        <taxon>Alphaproteobacteria</taxon>
        <taxon>Rhodobacterales</taxon>
        <taxon>Paracoccaceae</taxon>
        <taxon>Paracoccus</taxon>
    </lineage>
</organism>
<keyword evidence="8 12" id="KW-1133">Transmembrane helix</keyword>
<dbReference type="PANTHER" id="PTHR46157:SF4">
    <property type="entry name" value="K(+) EFFLUX ANTIPORTER 3, CHLOROPLASTIC"/>
    <property type="match status" value="1"/>
</dbReference>
<evidence type="ECO:0000256" key="11">
    <source>
        <dbReference type="SAM" id="MobiDB-lite"/>
    </source>
</evidence>
<keyword evidence="6 12" id="KW-0812">Transmembrane</keyword>